<dbReference type="AlphaFoldDB" id="A0A229P5S2"/>
<reference evidence="3 4" key="1">
    <citation type="submission" date="2017-07" db="EMBL/GenBank/DDBJ databases">
        <title>Paenibacillus herberti R33 genome sequencing and assembly.</title>
        <authorList>
            <person name="Su W."/>
        </authorList>
    </citation>
    <scope>NUCLEOTIDE SEQUENCE [LARGE SCALE GENOMIC DNA]</scope>
    <source>
        <strain evidence="3 4">R33</strain>
    </source>
</reference>
<evidence type="ECO:0000256" key="2">
    <source>
        <dbReference type="SAM" id="Phobius"/>
    </source>
</evidence>
<name>A0A229P5S2_9BACL</name>
<feature type="compositionally biased region" description="Basic and acidic residues" evidence="1">
    <location>
        <begin position="41"/>
        <end position="52"/>
    </location>
</feature>
<protein>
    <submittedName>
        <fullName evidence="3">Uncharacterized protein</fullName>
    </submittedName>
</protein>
<evidence type="ECO:0000313" key="3">
    <source>
        <dbReference type="EMBL" id="OXM17255.1"/>
    </source>
</evidence>
<gene>
    <name evidence="3" type="ORF">CGZ75_11790</name>
</gene>
<keyword evidence="4" id="KW-1185">Reference proteome</keyword>
<proteinExistence type="predicted"/>
<organism evidence="3 4">
    <name type="scientific">Paenibacillus herberti</name>
    <dbReference type="NCBI Taxonomy" id="1619309"/>
    <lineage>
        <taxon>Bacteria</taxon>
        <taxon>Bacillati</taxon>
        <taxon>Bacillota</taxon>
        <taxon>Bacilli</taxon>
        <taxon>Bacillales</taxon>
        <taxon>Paenibacillaceae</taxon>
        <taxon>Paenibacillus</taxon>
    </lineage>
</organism>
<accession>A0A229P5S2</accession>
<keyword evidence="2" id="KW-0472">Membrane</keyword>
<keyword evidence="2" id="KW-1133">Transmembrane helix</keyword>
<dbReference type="OrthoDB" id="9892233at2"/>
<sequence length="69" mass="7826">MNESVKNVILFLGGFFNVGIIAIILLLVLLVLWGRRRGDRKNESYLSDDHTRKLTPSPLKDESEDGKAR</sequence>
<feature type="compositionally biased region" description="Basic and acidic residues" evidence="1">
    <location>
        <begin position="59"/>
        <end position="69"/>
    </location>
</feature>
<feature type="transmembrane region" description="Helical" evidence="2">
    <location>
        <begin position="12"/>
        <end position="33"/>
    </location>
</feature>
<dbReference type="EMBL" id="NMUQ01000001">
    <property type="protein sequence ID" value="OXM17255.1"/>
    <property type="molecule type" value="Genomic_DNA"/>
</dbReference>
<evidence type="ECO:0000256" key="1">
    <source>
        <dbReference type="SAM" id="MobiDB-lite"/>
    </source>
</evidence>
<dbReference type="Proteomes" id="UP000215145">
    <property type="component" value="Unassembled WGS sequence"/>
</dbReference>
<feature type="region of interest" description="Disordered" evidence="1">
    <location>
        <begin position="41"/>
        <end position="69"/>
    </location>
</feature>
<evidence type="ECO:0000313" key="4">
    <source>
        <dbReference type="Proteomes" id="UP000215145"/>
    </source>
</evidence>
<dbReference type="RefSeq" id="WP_089524330.1">
    <property type="nucleotide sequence ID" value="NZ_NMUQ01000001.1"/>
</dbReference>
<keyword evidence="2" id="KW-0812">Transmembrane</keyword>
<comment type="caution">
    <text evidence="3">The sequence shown here is derived from an EMBL/GenBank/DDBJ whole genome shotgun (WGS) entry which is preliminary data.</text>
</comment>